<dbReference type="EMBL" id="OU015566">
    <property type="protein sequence ID" value="CAG5105635.1"/>
    <property type="molecule type" value="Genomic_DNA"/>
</dbReference>
<proteinExistence type="predicted"/>
<gene>
    <name evidence="1" type="ORF">OKIOD_LOCUS11075</name>
</gene>
<name>A0ABN7SQQ0_OIKDI</name>
<dbReference type="Proteomes" id="UP001158576">
    <property type="component" value="Chromosome 1"/>
</dbReference>
<reference evidence="1 2" key="1">
    <citation type="submission" date="2021-04" db="EMBL/GenBank/DDBJ databases">
        <authorList>
            <person name="Bliznina A."/>
        </authorList>
    </citation>
    <scope>NUCLEOTIDE SEQUENCE [LARGE SCALE GENOMIC DNA]</scope>
</reference>
<evidence type="ECO:0000313" key="1">
    <source>
        <dbReference type="EMBL" id="CAG5105635.1"/>
    </source>
</evidence>
<keyword evidence="2" id="KW-1185">Reference proteome</keyword>
<accession>A0ABN7SQQ0</accession>
<evidence type="ECO:0000313" key="2">
    <source>
        <dbReference type="Proteomes" id="UP001158576"/>
    </source>
</evidence>
<sequence>MNTARVHVSIIMPWNCIQCDVTIRYGDIGENECEILGELECLEGDDGENLQLENCYYPCQTEFTSWQIDDMVTQRLIRSCASSEMNIDPDIFKIEISTFNQNNCNYKNSEDAFFEDTVCYNGSAETSVLECYQGPVAEVRSNLPPDDYLNYFKYHYHYFHNDHLHYNINYDNLYNNNLYYSTPNDGHKNIIDNISNNNINYNTSSQNNNNPFNDKSNHAKTIYKPRNNYAEINNFFDSKHKNNSC</sequence>
<organism evidence="1 2">
    <name type="scientific">Oikopleura dioica</name>
    <name type="common">Tunicate</name>
    <dbReference type="NCBI Taxonomy" id="34765"/>
    <lineage>
        <taxon>Eukaryota</taxon>
        <taxon>Metazoa</taxon>
        <taxon>Chordata</taxon>
        <taxon>Tunicata</taxon>
        <taxon>Appendicularia</taxon>
        <taxon>Copelata</taxon>
        <taxon>Oikopleuridae</taxon>
        <taxon>Oikopleura</taxon>
    </lineage>
</organism>
<protein>
    <submittedName>
        <fullName evidence="1">Oidioi.mRNA.OKI2018_I69.chr1.g2310.t1.cds</fullName>
    </submittedName>
</protein>